<comment type="catalytic activity">
    <reaction evidence="1">
        <text>2 6,7-dimethyl-8-(1-D-ribityl)lumazine + H(+) = 5-amino-6-(D-ribitylamino)uracil + riboflavin</text>
        <dbReference type="Rhea" id="RHEA:20772"/>
        <dbReference type="ChEBI" id="CHEBI:15378"/>
        <dbReference type="ChEBI" id="CHEBI:15934"/>
        <dbReference type="ChEBI" id="CHEBI:57986"/>
        <dbReference type="ChEBI" id="CHEBI:58201"/>
        <dbReference type="EC" id="2.5.1.9"/>
    </reaction>
</comment>
<comment type="caution">
    <text evidence="10">The sequence shown here is derived from an EMBL/GenBank/DDBJ whole genome shotgun (WGS) entry which is preliminary data.</text>
</comment>
<dbReference type="NCBIfam" id="TIGR00187">
    <property type="entry name" value="ribE"/>
    <property type="match status" value="1"/>
</dbReference>
<dbReference type="PANTHER" id="PTHR21098">
    <property type="entry name" value="RIBOFLAVIN SYNTHASE ALPHA CHAIN"/>
    <property type="match status" value="1"/>
</dbReference>
<keyword evidence="8" id="KW-0677">Repeat</keyword>
<name>A0A5J4KVS0_9ZZZZ</name>
<proteinExistence type="predicted"/>
<accession>A0A5J4KVS0</accession>
<keyword evidence="6" id="KW-0686">Riboflavin biosynthesis</keyword>
<dbReference type="SUPFAM" id="SSF63380">
    <property type="entry name" value="Riboflavin synthase domain-like"/>
    <property type="match status" value="2"/>
</dbReference>
<protein>
    <recommendedName>
        <fullName evidence="5">Riboflavin synthase</fullName>
        <ecNumber evidence="4">2.5.1.9</ecNumber>
    </recommendedName>
</protein>
<organism evidence="10">
    <name type="scientific">hot springs metagenome</name>
    <dbReference type="NCBI Taxonomy" id="433727"/>
    <lineage>
        <taxon>unclassified sequences</taxon>
        <taxon>metagenomes</taxon>
        <taxon>ecological metagenomes</taxon>
    </lineage>
</organism>
<dbReference type="NCBIfam" id="NF006767">
    <property type="entry name" value="PRK09289.1"/>
    <property type="match status" value="1"/>
</dbReference>
<feature type="domain" description="Lumazine-binding" evidence="9">
    <location>
        <begin position="97"/>
        <end position="193"/>
    </location>
</feature>
<dbReference type="FunFam" id="2.40.30.20:FF:000004">
    <property type="entry name" value="Riboflavin synthase, alpha subunit"/>
    <property type="match status" value="1"/>
</dbReference>
<dbReference type="GO" id="GO:0004746">
    <property type="term" value="F:riboflavin synthase activity"/>
    <property type="evidence" value="ECO:0007669"/>
    <property type="project" value="UniProtKB-EC"/>
</dbReference>
<evidence type="ECO:0000256" key="2">
    <source>
        <dbReference type="ARBA" id="ARBA00002803"/>
    </source>
</evidence>
<dbReference type="InterPro" id="IPR017938">
    <property type="entry name" value="Riboflavin_synthase-like_b-brl"/>
</dbReference>
<reference evidence="10" key="1">
    <citation type="submission" date="2019-10" db="EMBL/GenBank/DDBJ databases">
        <title>Metagenomic sequencing of thiosulfate-disproportionating enrichment culture.</title>
        <authorList>
            <person name="Umezawa K."/>
            <person name="Kojima H."/>
            <person name="Fukui M."/>
        </authorList>
    </citation>
    <scope>NUCLEOTIDE SEQUENCE</scope>
    <source>
        <strain evidence="10">45J</strain>
    </source>
</reference>
<dbReference type="InterPro" id="IPR023366">
    <property type="entry name" value="ATP_synth_asu-like_sf"/>
</dbReference>
<evidence type="ECO:0000259" key="9">
    <source>
        <dbReference type="PROSITE" id="PS51177"/>
    </source>
</evidence>
<dbReference type="NCBIfam" id="NF009566">
    <property type="entry name" value="PRK13020.1"/>
    <property type="match status" value="1"/>
</dbReference>
<evidence type="ECO:0000256" key="6">
    <source>
        <dbReference type="ARBA" id="ARBA00022619"/>
    </source>
</evidence>
<dbReference type="GO" id="GO:0009231">
    <property type="term" value="P:riboflavin biosynthetic process"/>
    <property type="evidence" value="ECO:0007669"/>
    <property type="project" value="UniProtKB-KW"/>
</dbReference>
<dbReference type="CDD" id="cd00402">
    <property type="entry name" value="Riboflavin_synthase_like"/>
    <property type="match status" value="1"/>
</dbReference>
<comment type="pathway">
    <text evidence="3">Cofactor biosynthesis; riboflavin biosynthesis; riboflavin from 2-hydroxy-3-oxobutyl phosphate and 5-amino-6-(D-ribitylamino)uracil: step 2/2.</text>
</comment>
<evidence type="ECO:0000256" key="4">
    <source>
        <dbReference type="ARBA" id="ARBA00012827"/>
    </source>
</evidence>
<dbReference type="EMBL" id="BLAB01000001">
    <property type="protein sequence ID" value="GER93314.1"/>
    <property type="molecule type" value="Genomic_DNA"/>
</dbReference>
<dbReference type="AlphaFoldDB" id="A0A5J4KVS0"/>
<dbReference type="Pfam" id="PF00677">
    <property type="entry name" value="Lum_binding"/>
    <property type="match status" value="2"/>
</dbReference>
<dbReference type="FunFam" id="2.40.30.20:FF:000003">
    <property type="entry name" value="Riboflavin synthase, alpha subunit"/>
    <property type="match status" value="1"/>
</dbReference>
<feature type="domain" description="Lumazine-binding" evidence="9">
    <location>
        <begin position="1"/>
        <end position="96"/>
    </location>
</feature>
<dbReference type="EC" id="2.5.1.9" evidence="4"/>
<dbReference type="Gene3D" id="2.40.30.20">
    <property type="match status" value="2"/>
</dbReference>
<evidence type="ECO:0000313" key="10">
    <source>
        <dbReference type="EMBL" id="GER93314.1"/>
    </source>
</evidence>
<evidence type="ECO:0000256" key="8">
    <source>
        <dbReference type="ARBA" id="ARBA00022737"/>
    </source>
</evidence>
<evidence type="ECO:0000256" key="7">
    <source>
        <dbReference type="ARBA" id="ARBA00022679"/>
    </source>
</evidence>
<evidence type="ECO:0000256" key="5">
    <source>
        <dbReference type="ARBA" id="ARBA00013950"/>
    </source>
</evidence>
<dbReference type="InterPro" id="IPR001783">
    <property type="entry name" value="Lumazine-bd"/>
</dbReference>
<comment type="function">
    <text evidence="2">Catalyzes the dismutation of two molecules of 6,7-dimethyl-8-ribityllumazine, resulting in the formation of riboflavin and 5-amino-6-(D-ribitylamino)uracil.</text>
</comment>
<evidence type="ECO:0000256" key="1">
    <source>
        <dbReference type="ARBA" id="ARBA00000968"/>
    </source>
</evidence>
<dbReference type="PANTHER" id="PTHR21098:SF12">
    <property type="entry name" value="RIBOFLAVIN SYNTHASE"/>
    <property type="match status" value="1"/>
</dbReference>
<evidence type="ECO:0000256" key="3">
    <source>
        <dbReference type="ARBA" id="ARBA00004887"/>
    </source>
</evidence>
<sequence>MFTGLIIELGEVVSLEKKTESARLFIKSSDVIKDAVIGDSIAINGVCLTVVSIDKDIFSFDVSHETLKSTNLGSLRRGDRVNLEPSLRPNSKLGGHFVTGHVEGTGRIKSKTHIGNAIRVEIQAPDNILRYLIEKGSVTVDGISLTVVDVLKDAFNVVIIPHTAKMTTIGFKNIGDTVNLEPDILGKYVAKFLSNSLLMAHGSQSKNQDSGLLSALKKSGFIADNKQ</sequence>
<dbReference type="PIRSF" id="PIRSF000498">
    <property type="entry name" value="Riboflavin_syn_A"/>
    <property type="match status" value="1"/>
</dbReference>
<gene>
    <name evidence="10" type="ORF">A45J_1051</name>
</gene>
<dbReference type="InterPro" id="IPR026017">
    <property type="entry name" value="Lumazine-bd_dom"/>
</dbReference>
<dbReference type="PROSITE" id="PS51177">
    <property type="entry name" value="LUMAZINE_BIND"/>
    <property type="match status" value="2"/>
</dbReference>
<keyword evidence="7" id="KW-0808">Transferase</keyword>